<feature type="domain" description="Extradiol ring-cleavage dioxygenase class III enzyme subunit B" evidence="7">
    <location>
        <begin position="88"/>
        <end position="306"/>
    </location>
</feature>
<dbReference type="GO" id="GO:0008198">
    <property type="term" value="F:ferrous iron binding"/>
    <property type="evidence" value="ECO:0007669"/>
    <property type="project" value="InterPro"/>
</dbReference>
<comment type="similarity">
    <text evidence="2">Belongs to the DODA-type extradiol aromatic ring-opening dioxygenase family.</text>
</comment>
<evidence type="ECO:0000256" key="4">
    <source>
        <dbReference type="ARBA" id="ARBA00022833"/>
    </source>
</evidence>
<dbReference type="Proteomes" id="UP001224845">
    <property type="component" value="Unassembled WGS sequence"/>
</dbReference>
<keyword evidence="4" id="KW-0862">Zinc</keyword>
<dbReference type="SUPFAM" id="SSF53213">
    <property type="entry name" value="LigB-like"/>
    <property type="match status" value="1"/>
</dbReference>
<evidence type="ECO:0000313" key="9">
    <source>
        <dbReference type="Proteomes" id="UP001224845"/>
    </source>
</evidence>
<keyword evidence="5 8" id="KW-0560">Oxidoreductase</keyword>
<proteinExistence type="inferred from homology"/>
<evidence type="ECO:0000256" key="5">
    <source>
        <dbReference type="ARBA" id="ARBA00023002"/>
    </source>
</evidence>
<dbReference type="GO" id="GO:0008270">
    <property type="term" value="F:zinc ion binding"/>
    <property type="evidence" value="ECO:0007669"/>
    <property type="project" value="InterPro"/>
</dbReference>
<evidence type="ECO:0000259" key="7">
    <source>
        <dbReference type="Pfam" id="PF02900"/>
    </source>
</evidence>
<evidence type="ECO:0000256" key="1">
    <source>
        <dbReference type="ARBA" id="ARBA00001947"/>
    </source>
</evidence>
<evidence type="ECO:0000256" key="2">
    <source>
        <dbReference type="ARBA" id="ARBA00007581"/>
    </source>
</evidence>
<evidence type="ECO:0000256" key="6">
    <source>
        <dbReference type="SAM" id="MobiDB-lite"/>
    </source>
</evidence>
<dbReference type="EMBL" id="JAUSRV010000005">
    <property type="protein sequence ID" value="MDP9971032.1"/>
    <property type="molecule type" value="Genomic_DNA"/>
</dbReference>
<dbReference type="PANTHER" id="PTHR30096">
    <property type="entry name" value="4,5-DOPA DIOXYGENASE EXTRADIOL-LIKE PROTEIN"/>
    <property type="match status" value="1"/>
</dbReference>
<feature type="region of interest" description="Disordered" evidence="6">
    <location>
        <begin position="1"/>
        <end position="28"/>
    </location>
</feature>
<dbReference type="InterPro" id="IPR004183">
    <property type="entry name" value="Xdiol_dOase_suB"/>
</dbReference>
<comment type="caution">
    <text evidence="8">The sequence shown here is derived from an EMBL/GenBank/DDBJ whole genome shotgun (WGS) entry which is preliminary data.</text>
</comment>
<reference evidence="8" key="1">
    <citation type="submission" date="2023-07" db="EMBL/GenBank/DDBJ databases">
        <title>Sorghum-associated microbial communities from plants grown in Nebraska, USA.</title>
        <authorList>
            <person name="Schachtman D."/>
        </authorList>
    </citation>
    <scope>NUCLEOTIDE SEQUENCE</scope>
    <source>
        <strain evidence="8">DS3315</strain>
    </source>
</reference>
<dbReference type="CDD" id="cd07363">
    <property type="entry name" value="45_DOPA_Dioxygenase"/>
    <property type="match status" value="1"/>
</dbReference>
<dbReference type="Pfam" id="PF02900">
    <property type="entry name" value="LigB"/>
    <property type="match status" value="1"/>
</dbReference>
<protein>
    <submittedName>
        <fullName evidence="8">4,5-DOPA dioxygenase extradiol</fullName>
        <ecNumber evidence="8">1.13.11.-</ecNumber>
    </submittedName>
</protein>
<gene>
    <name evidence="8" type="ORF">J2W39_002266</name>
</gene>
<accession>A0AAW8EG44</accession>
<dbReference type="GO" id="GO:0016702">
    <property type="term" value="F:oxidoreductase activity, acting on single donors with incorporation of molecular oxygen, incorporation of two atoms of oxygen"/>
    <property type="evidence" value="ECO:0007669"/>
    <property type="project" value="UniProtKB-ARBA"/>
</dbReference>
<dbReference type="InterPro" id="IPR006311">
    <property type="entry name" value="TAT_signal"/>
</dbReference>
<dbReference type="InterPro" id="IPR014436">
    <property type="entry name" value="Extradiol_dOase_DODA"/>
</dbReference>
<dbReference type="EC" id="1.13.11.-" evidence="8"/>
<dbReference type="NCBIfam" id="NF007914">
    <property type="entry name" value="PRK10628.1"/>
    <property type="match status" value="1"/>
</dbReference>
<comment type="cofactor">
    <cofactor evidence="1">
        <name>Zn(2+)</name>
        <dbReference type="ChEBI" id="CHEBI:29105"/>
    </cofactor>
</comment>
<evidence type="ECO:0000313" key="8">
    <source>
        <dbReference type="EMBL" id="MDP9971032.1"/>
    </source>
</evidence>
<evidence type="ECO:0000256" key="3">
    <source>
        <dbReference type="ARBA" id="ARBA00022723"/>
    </source>
</evidence>
<dbReference type="AlphaFoldDB" id="A0AAW8EG44"/>
<organism evidence="8 9">
    <name type="scientific">Variovorax paradoxus</name>
    <dbReference type="NCBI Taxonomy" id="34073"/>
    <lineage>
        <taxon>Bacteria</taxon>
        <taxon>Pseudomonadati</taxon>
        <taxon>Pseudomonadota</taxon>
        <taxon>Betaproteobacteria</taxon>
        <taxon>Burkholderiales</taxon>
        <taxon>Comamonadaceae</taxon>
        <taxon>Variovorax</taxon>
    </lineage>
</organism>
<dbReference type="PANTHER" id="PTHR30096:SF0">
    <property type="entry name" value="4,5-DOPA DIOXYGENASE EXTRADIOL-LIKE PROTEIN"/>
    <property type="match status" value="1"/>
</dbReference>
<dbReference type="PROSITE" id="PS51318">
    <property type="entry name" value="TAT"/>
    <property type="match status" value="1"/>
</dbReference>
<keyword evidence="8" id="KW-0223">Dioxygenase</keyword>
<name>A0AAW8EG44_VARPD</name>
<keyword evidence="3" id="KW-0479">Metal-binding</keyword>
<sequence length="326" mass="34321">MRKRTDVRAKAAQSAGMTMKKNPGTGGGPAIPSALGRRGFLMGSALAATSTLASLCSLSHAAGAAASQRMPVIFIGHGSPMNALADNAFTRRLAAWGRELPRPSAILSVSAHWLSRGATGVGMQERPKTIHDFGGFPQALFDIEYPAPGHPALAREAIGAVKQAAVVGTQQWGLDHGTWTVLKHLYPKADIPVFQLSIDYDQPAAFHYAVGRDLAALRDKGVLVMGSGNVVHNLRATDRGTPDGPVASRPWAQSFDDAVKAALAGRDDRALVGYEKLAGASTAVATPDHYFPFLYALGAAGTGERAKTVYEGFQSGTLSMRCIQFG</sequence>
<dbReference type="Gene3D" id="3.40.830.10">
    <property type="entry name" value="LigB-like"/>
    <property type="match status" value="1"/>
</dbReference>